<gene>
    <name evidence="2" type="primary">neuC</name>
    <name evidence="2" type="ORF">COU30_03825</name>
</gene>
<feature type="domain" description="UDP-N-acetylglucosamine 2-epimerase" evidence="1">
    <location>
        <begin position="29"/>
        <end position="373"/>
    </location>
</feature>
<dbReference type="PANTHER" id="PTHR43174">
    <property type="entry name" value="UDP-N-ACETYLGLUCOSAMINE 2-EPIMERASE"/>
    <property type="match status" value="1"/>
</dbReference>
<dbReference type="Pfam" id="PF02350">
    <property type="entry name" value="Epimerase_2"/>
    <property type="match status" value="1"/>
</dbReference>
<dbReference type="SUPFAM" id="SSF53756">
    <property type="entry name" value="UDP-Glycosyltransferase/glycogen phosphorylase"/>
    <property type="match status" value="1"/>
</dbReference>
<dbReference type="Gene3D" id="3.40.50.2000">
    <property type="entry name" value="Glycogen Phosphorylase B"/>
    <property type="match status" value="2"/>
</dbReference>
<evidence type="ECO:0000313" key="3">
    <source>
        <dbReference type="Proteomes" id="UP000228528"/>
    </source>
</evidence>
<comment type="caution">
    <text evidence="2">The sequence shown here is derived from an EMBL/GenBank/DDBJ whole genome shotgun (WGS) entry which is preliminary data.</text>
</comment>
<dbReference type="GO" id="GO:0004553">
    <property type="term" value="F:hydrolase activity, hydrolyzing O-glycosyl compounds"/>
    <property type="evidence" value="ECO:0007669"/>
    <property type="project" value="InterPro"/>
</dbReference>
<dbReference type="InterPro" id="IPR020004">
    <property type="entry name" value="UDP-GlcNAc_Epase"/>
</dbReference>
<organism evidence="2 3">
    <name type="scientific">Candidatus Magasanikbacteria bacterium CG10_big_fil_rev_8_21_14_0_10_38_6</name>
    <dbReference type="NCBI Taxonomy" id="1974647"/>
    <lineage>
        <taxon>Bacteria</taxon>
        <taxon>Candidatus Magasanikiibacteriota</taxon>
    </lineage>
</organism>
<proteinExistence type="predicted"/>
<dbReference type="NCBIfam" id="TIGR03568">
    <property type="entry name" value="NeuC_NnaA"/>
    <property type="match status" value="1"/>
</dbReference>
<protein>
    <submittedName>
        <fullName evidence="2">UDP-N-acetylglucosamine 2-epimerase (Hydrolyzing)</fullName>
    </submittedName>
</protein>
<dbReference type="InterPro" id="IPR029767">
    <property type="entry name" value="WecB-like"/>
</dbReference>
<feature type="non-terminal residue" evidence="2">
    <location>
        <position position="378"/>
    </location>
</feature>
<evidence type="ECO:0000313" key="2">
    <source>
        <dbReference type="EMBL" id="PIR77199.1"/>
    </source>
</evidence>
<dbReference type="Proteomes" id="UP000228528">
    <property type="component" value="Unassembled WGS sequence"/>
</dbReference>
<reference evidence="3" key="1">
    <citation type="submission" date="2017-09" db="EMBL/GenBank/DDBJ databases">
        <title>Depth-based differentiation of microbial function through sediment-hosted aquifers and enrichment of novel symbionts in the deep terrestrial subsurface.</title>
        <authorList>
            <person name="Probst A.J."/>
            <person name="Ladd B."/>
            <person name="Jarett J.K."/>
            <person name="Geller-Mcgrath D.E."/>
            <person name="Sieber C.M.K."/>
            <person name="Emerson J.B."/>
            <person name="Anantharaman K."/>
            <person name="Thomas B.C."/>
            <person name="Malmstrom R."/>
            <person name="Stieglmeier M."/>
            <person name="Klingl A."/>
            <person name="Woyke T."/>
            <person name="Ryan C.M."/>
            <person name="Banfield J.F."/>
        </authorList>
    </citation>
    <scope>NUCLEOTIDE SEQUENCE [LARGE SCALE GENOMIC DNA]</scope>
</reference>
<dbReference type="PANTHER" id="PTHR43174:SF3">
    <property type="entry name" value="UDP-N-ACETYLGLUCOSAMINE 2-EPIMERASE"/>
    <property type="match status" value="1"/>
</dbReference>
<evidence type="ECO:0000259" key="1">
    <source>
        <dbReference type="Pfam" id="PF02350"/>
    </source>
</evidence>
<dbReference type="EMBL" id="PFBW01000167">
    <property type="protein sequence ID" value="PIR77199.1"/>
    <property type="molecule type" value="Genomic_DNA"/>
</dbReference>
<dbReference type="AlphaFoldDB" id="A0A2M6P0W6"/>
<dbReference type="InterPro" id="IPR003331">
    <property type="entry name" value="UDP_GlcNAc_Epimerase_2_dom"/>
</dbReference>
<name>A0A2M6P0W6_9BACT</name>
<sequence length="378" mass="41644">MILYKYMVKKICLVTGTRAEYGLSYSILRAIEAHPRLSLQLIVTGMHLLPEYGHTIDFIKKDGFSIAAEIPLYGEHDFSGAGMANAIAVCIEKLTIQFKKNRPDIIIAMTDLGFTLASAIVGAHMNIPVAHVHGGDVSGSVDDAVRHATTQLSSIHFPASQKSAEKITTLLGGDVRHLYTVGAPGLDILYQQTLLDEKKIREKYHVSHGPYVLFIQHPVTTEVEEASEQYIITLSALKKVDVPVILIYPNADAGSSDIIDIIEDQYDDQNISIYKSIPRKEFLSLLKYAGTLVGNSSCGIVEAPSLFTPVVNIGNRQKNRECVDTVLHVGHDVDDITQAIRMALYDKDFQYRVKHAINPYGDGTAGKKIAEILDNLNL</sequence>
<accession>A0A2M6P0W6</accession>
<dbReference type="GO" id="GO:0006047">
    <property type="term" value="P:UDP-N-acetylglucosamine metabolic process"/>
    <property type="evidence" value="ECO:0007669"/>
    <property type="project" value="InterPro"/>
</dbReference>